<keyword evidence="1" id="KW-0812">Transmembrane</keyword>
<proteinExistence type="predicted"/>
<evidence type="ECO:0000313" key="3">
    <source>
        <dbReference type="Proteomes" id="UP000054270"/>
    </source>
</evidence>
<dbReference type="OMA" id="GYYWYTH"/>
<protein>
    <submittedName>
        <fullName evidence="2">Uncharacterized protein</fullName>
    </submittedName>
</protein>
<keyword evidence="3" id="KW-1185">Reference proteome</keyword>
<feature type="transmembrane region" description="Helical" evidence="1">
    <location>
        <begin position="12"/>
        <end position="37"/>
    </location>
</feature>
<evidence type="ECO:0000313" key="2">
    <source>
        <dbReference type="EMBL" id="KJA25972.1"/>
    </source>
</evidence>
<keyword evidence="1" id="KW-1133">Transmembrane helix</keyword>
<gene>
    <name evidence="2" type="ORF">HYPSUDRAFT_199213</name>
</gene>
<organism evidence="2 3">
    <name type="scientific">Hypholoma sublateritium (strain FD-334 SS-4)</name>
    <dbReference type="NCBI Taxonomy" id="945553"/>
    <lineage>
        <taxon>Eukaryota</taxon>
        <taxon>Fungi</taxon>
        <taxon>Dikarya</taxon>
        <taxon>Basidiomycota</taxon>
        <taxon>Agaricomycotina</taxon>
        <taxon>Agaricomycetes</taxon>
        <taxon>Agaricomycetidae</taxon>
        <taxon>Agaricales</taxon>
        <taxon>Agaricineae</taxon>
        <taxon>Strophariaceae</taxon>
        <taxon>Hypholoma</taxon>
    </lineage>
</organism>
<sequence length="96" mass="10212">MGVLDAISQFLSGIIGIVVSLANSVFAVFHAVFALGADIVQSAFAVLQHLLAMVADVFTGVLGFVTANFVAIGLLAGGYYAYTVYEKRNRRLVKRS</sequence>
<dbReference type="AlphaFoldDB" id="A0A0D2LEL9"/>
<reference evidence="3" key="1">
    <citation type="submission" date="2014-04" db="EMBL/GenBank/DDBJ databases">
        <title>Evolutionary Origins and Diversification of the Mycorrhizal Mutualists.</title>
        <authorList>
            <consortium name="DOE Joint Genome Institute"/>
            <consortium name="Mycorrhizal Genomics Consortium"/>
            <person name="Kohler A."/>
            <person name="Kuo A."/>
            <person name="Nagy L.G."/>
            <person name="Floudas D."/>
            <person name="Copeland A."/>
            <person name="Barry K.W."/>
            <person name="Cichocki N."/>
            <person name="Veneault-Fourrey C."/>
            <person name="LaButti K."/>
            <person name="Lindquist E.A."/>
            <person name="Lipzen A."/>
            <person name="Lundell T."/>
            <person name="Morin E."/>
            <person name="Murat C."/>
            <person name="Riley R."/>
            <person name="Ohm R."/>
            <person name="Sun H."/>
            <person name="Tunlid A."/>
            <person name="Henrissat B."/>
            <person name="Grigoriev I.V."/>
            <person name="Hibbett D.S."/>
            <person name="Martin F."/>
        </authorList>
    </citation>
    <scope>NUCLEOTIDE SEQUENCE [LARGE SCALE GENOMIC DNA]</scope>
    <source>
        <strain evidence="3">FD-334 SS-4</strain>
    </source>
</reference>
<dbReference type="OrthoDB" id="2561686at2759"/>
<keyword evidence="1" id="KW-0472">Membrane</keyword>
<accession>A0A0D2LEL9</accession>
<evidence type="ECO:0000256" key="1">
    <source>
        <dbReference type="SAM" id="Phobius"/>
    </source>
</evidence>
<dbReference type="EMBL" id="KN817529">
    <property type="protein sequence ID" value="KJA25972.1"/>
    <property type="molecule type" value="Genomic_DNA"/>
</dbReference>
<dbReference type="Proteomes" id="UP000054270">
    <property type="component" value="Unassembled WGS sequence"/>
</dbReference>
<feature type="transmembrane region" description="Helical" evidence="1">
    <location>
        <begin position="57"/>
        <end position="82"/>
    </location>
</feature>
<name>A0A0D2LEL9_HYPSF</name>